<evidence type="ECO:0000256" key="1">
    <source>
        <dbReference type="ARBA" id="ARBA00022552"/>
    </source>
</evidence>
<feature type="region of interest" description="Disordered" evidence="5">
    <location>
        <begin position="1"/>
        <end position="77"/>
    </location>
</feature>
<evidence type="ECO:0000259" key="6">
    <source>
        <dbReference type="SMART" id="SM00479"/>
    </source>
</evidence>
<sequence length="299" mass="32146">MGGTTAFPAGGGTACTSQPRTRARIVSNTVFNRRQRVPARQQAARPRGGVVPAATGSEPSAQQAPGPASAAAPPAAVPSSLAGGVLPAAPSRLQQEVELLVALDVEYTHLKLVPGGRHVTLPAEVCAVDAGGRVLLYEHCNPSSEGPLASQQQQWRHVGGLPPALWRVASPLGEVRQRLAALLQGRILVGHHLSKDLGALQLHHPWADQRDTLRYRQLQGRRGAGRKLRQLSAEKLGREIQRTKRHSPREDAQAAMDLYLQHVHFEKQYMRYEDLVELHLAQLGSGGRGSSDSAEASNV</sequence>
<protein>
    <recommendedName>
        <fullName evidence="6">Exonuclease domain-containing protein</fullName>
    </recommendedName>
</protein>
<gene>
    <name evidence="7" type="ORF">D9Q98_001255</name>
</gene>
<evidence type="ECO:0000313" key="8">
    <source>
        <dbReference type="Proteomes" id="UP001055712"/>
    </source>
</evidence>
<reference evidence="7" key="1">
    <citation type="journal article" date="2019" name="Plant J.">
        <title>Chlorella vulgaris genome assembly and annotation reveals the molecular basis for metabolic acclimation to high light conditions.</title>
        <authorList>
            <person name="Cecchin M."/>
            <person name="Marcolungo L."/>
            <person name="Rossato M."/>
            <person name="Girolomoni L."/>
            <person name="Cosentino E."/>
            <person name="Cuine S."/>
            <person name="Li-Beisson Y."/>
            <person name="Delledonne M."/>
            <person name="Ballottari M."/>
        </authorList>
    </citation>
    <scope>NUCLEOTIDE SEQUENCE</scope>
    <source>
        <strain evidence="7">211/11P</strain>
    </source>
</reference>
<comment type="function">
    <text evidence="4">Exoribonuclease involved in ribosome biosynthesis. Involved in the processing of ITS1, the internal transcribed spacer localized between the 18S and 5.8S rRNAs.</text>
</comment>
<dbReference type="Proteomes" id="UP001055712">
    <property type="component" value="Unassembled WGS sequence"/>
</dbReference>
<feature type="compositionally biased region" description="Polar residues" evidence="5">
    <location>
        <begin position="15"/>
        <end position="32"/>
    </location>
</feature>
<dbReference type="GO" id="GO:0004527">
    <property type="term" value="F:exonuclease activity"/>
    <property type="evidence" value="ECO:0007669"/>
    <property type="project" value="InterPro"/>
</dbReference>
<evidence type="ECO:0000313" key="7">
    <source>
        <dbReference type="EMBL" id="KAI3438838.1"/>
    </source>
</evidence>
<evidence type="ECO:0000256" key="3">
    <source>
        <dbReference type="ARBA" id="ARBA00022801"/>
    </source>
</evidence>
<feature type="compositionally biased region" description="Gly residues" evidence="5">
    <location>
        <begin position="1"/>
        <end position="13"/>
    </location>
</feature>
<evidence type="ECO:0000256" key="4">
    <source>
        <dbReference type="ARBA" id="ARBA00025599"/>
    </source>
</evidence>
<organism evidence="7 8">
    <name type="scientific">Chlorella vulgaris</name>
    <name type="common">Green alga</name>
    <dbReference type="NCBI Taxonomy" id="3077"/>
    <lineage>
        <taxon>Eukaryota</taxon>
        <taxon>Viridiplantae</taxon>
        <taxon>Chlorophyta</taxon>
        <taxon>core chlorophytes</taxon>
        <taxon>Trebouxiophyceae</taxon>
        <taxon>Chlorellales</taxon>
        <taxon>Chlorellaceae</taxon>
        <taxon>Chlorella clade</taxon>
        <taxon>Chlorella</taxon>
    </lineage>
</organism>
<dbReference type="EMBL" id="SIDB01000001">
    <property type="protein sequence ID" value="KAI3438838.1"/>
    <property type="molecule type" value="Genomic_DNA"/>
</dbReference>
<feature type="domain" description="Exonuclease" evidence="6">
    <location>
        <begin position="99"/>
        <end position="268"/>
    </location>
</feature>
<reference evidence="7" key="2">
    <citation type="submission" date="2020-11" db="EMBL/GenBank/DDBJ databases">
        <authorList>
            <person name="Cecchin M."/>
            <person name="Marcolungo L."/>
            <person name="Rossato M."/>
            <person name="Girolomoni L."/>
            <person name="Cosentino E."/>
            <person name="Cuine S."/>
            <person name="Li-Beisson Y."/>
            <person name="Delledonne M."/>
            <person name="Ballottari M."/>
        </authorList>
    </citation>
    <scope>NUCLEOTIDE SEQUENCE</scope>
    <source>
        <strain evidence="7">211/11P</strain>
        <tissue evidence="7">Whole cell</tissue>
    </source>
</reference>
<dbReference type="GO" id="GO:0005634">
    <property type="term" value="C:nucleus"/>
    <property type="evidence" value="ECO:0007669"/>
    <property type="project" value="TreeGrafter"/>
</dbReference>
<dbReference type="GO" id="GO:0003676">
    <property type="term" value="F:nucleic acid binding"/>
    <property type="evidence" value="ECO:0007669"/>
    <property type="project" value="InterPro"/>
</dbReference>
<dbReference type="PANTHER" id="PTHR12801">
    <property type="entry name" value="RNA EXONUCLEASE REXO1 / RECO3 FAMILY MEMBER-RELATED"/>
    <property type="match status" value="1"/>
</dbReference>
<accession>A0A9D4TZS7</accession>
<feature type="compositionally biased region" description="Low complexity" evidence="5">
    <location>
        <begin position="59"/>
        <end position="77"/>
    </location>
</feature>
<feature type="compositionally biased region" description="Low complexity" evidence="5">
    <location>
        <begin position="38"/>
        <end position="50"/>
    </location>
</feature>
<dbReference type="OrthoDB" id="513879at2759"/>
<dbReference type="InterPro" id="IPR047021">
    <property type="entry name" value="REXO1/3/4-like"/>
</dbReference>
<dbReference type="InterPro" id="IPR013520">
    <property type="entry name" value="Ribonucl_H"/>
</dbReference>
<comment type="caution">
    <text evidence="7">The sequence shown here is derived from an EMBL/GenBank/DDBJ whole genome shotgun (WGS) entry which is preliminary data.</text>
</comment>
<dbReference type="AlphaFoldDB" id="A0A9D4TZS7"/>
<dbReference type="InterPro" id="IPR036397">
    <property type="entry name" value="RNaseH_sf"/>
</dbReference>
<dbReference type="InterPro" id="IPR012337">
    <property type="entry name" value="RNaseH-like_sf"/>
</dbReference>
<dbReference type="GO" id="GO:0006364">
    <property type="term" value="P:rRNA processing"/>
    <property type="evidence" value="ECO:0007669"/>
    <property type="project" value="UniProtKB-KW"/>
</dbReference>
<evidence type="ECO:0000256" key="5">
    <source>
        <dbReference type="SAM" id="MobiDB-lite"/>
    </source>
</evidence>
<evidence type="ECO:0000256" key="2">
    <source>
        <dbReference type="ARBA" id="ARBA00022722"/>
    </source>
</evidence>
<name>A0A9D4TZS7_CHLVU</name>
<keyword evidence="1" id="KW-0698">rRNA processing</keyword>
<keyword evidence="8" id="KW-1185">Reference proteome</keyword>
<dbReference type="SMART" id="SM00479">
    <property type="entry name" value="EXOIII"/>
    <property type="match status" value="1"/>
</dbReference>
<dbReference type="PANTHER" id="PTHR12801:SF45">
    <property type="entry name" value="RNA EXONUCLEASE 4"/>
    <property type="match status" value="1"/>
</dbReference>
<dbReference type="Gene3D" id="3.30.420.10">
    <property type="entry name" value="Ribonuclease H-like superfamily/Ribonuclease H"/>
    <property type="match status" value="1"/>
</dbReference>
<proteinExistence type="predicted"/>
<dbReference type="SUPFAM" id="SSF53098">
    <property type="entry name" value="Ribonuclease H-like"/>
    <property type="match status" value="1"/>
</dbReference>
<keyword evidence="2" id="KW-0540">Nuclease</keyword>
<keyword evidence="3" id="KW-0378">Hydrolase</keyword>